<keyword evidence="2" id="KW-1185">Reference proteome</keyword>
<evidence type="ECO:0000313" key="1">
    <source>
        <dbReference type="EMBL" id="KAK8383420.1"/>
    </source>
</evidence>
<evidence type="ECO:0000313" key="2">
    <source>
        <dbReference type="Proteomes" id="UP001487740"/>
    </source>
</evidence>
<sequence length="254" mass="28499">MPFAGGEKKLKNFVPLSASCRLARRGTWRQRQCDHQAQTKAALLKTVLLGSEQTLRLTLFVSAPGGIFPSCEWSNALDQEKPTTVLALDIAGAIDRVWYAALLEWLRAASVEVVLLELLRDYLQDCHIRVDPLLWNIYINGLLSLVPSARAYADHITISLAFPGEEASMTSRLNTILLRTEKWGNRWQPEHRRDVAGLTTLYKVTQEGVFHLQPLQKPPRRVHLNTTTVDTTPAALAIPRSHTSITKDSSLKRT</sequence>
<organism evidence="1 2">
    <name type="scientific">Scylla paramamosain</name>
    <name type="common">Mud crab</name>
    <dbReference type="NCBI Taxonomy" id="85552"/>
    <lineage>
        <taxon>Eukaryota</taxon>
        <taxon>Metazoa</taxon>
        <taxon>Ecdysozoa</taxon>
        <taxon>Arthropoda</taxon>
        <taxon>Crustacea</taxon>
        <taxon>Multicrustacea</taxon>
        <taxon>Malacostraca</taxon>
        <taxon>Eumalacostraca</taxon>
        <taxon>Eucarida</taxon>
        <taxon>Decapoda</taxon>
        <taxon>Pleocyemata</taxon>
        <taxon>Brachyura</taxon>
        <taxon>Eubrachyura</taxon>
        <taxon>Portunoidea</taxon>
        <taxon>Portunidae</taxon>
        <taxon>Portuninae</taxon>
        <taxon>Scylla</taxon>
    </lineage>
</organism>
<name>A0AAW0T734_SCYPA</name>
<dbReference type="Proteomes" id="UP001487740">
    <property type="component" value="Unassembled WGS sequence"/>
</dbReference>
<reference evidence="1 2" key="1">
    <citation type="submission" date="2023-03" db="EMBL/GenBank/DDBJ databases">
        <title>High-quality genome of Scylla paramamosain provides insights in environmental adaptation.</title>
        <authorList>
            <person name="Zhang L."/>
        </authorList>
    </citation>
    <scope>NUCLEOTIDE SEQUENCE [LARGE SCALE GENOMIC DNA]</scope>
    <source>
        <strain evidence="1">LZ_2023a</strain>
        <tissue evidence="1">Muscle</tissue>
    </source>
</reference>
<proteinExistence type="predicted"/>
<dbReference type="AlphaFoldDB" id="A0AAW0T734"/>
<protein>
    <submittedName>
        <fullName evidence="1">Uncharacterized protein</fullName>
    </submittedName>
</protein>
<dbReference type="EMBL" id="JARAKH010000037">
    <property type="protein sequence ID" value="KAK8383420.1"/>
    <property type="molecule type" value="Genomic_DNA"/>
</dbReference>
<gene>
    <name evidence="1" type="ORF">O3P69_019067</name>
</gene>
<accession>A0AAW0T734</accession>
<comment type="caution">
    <text evidence="1">The sequence shown here is derived from an EMBL/GenBank/DDBJ whole genome shotgun (WGS) entry which is preliminary data.</text>
</comment>